<dbReference type="GO" id="GO:0004672">
    <property type="term" value="F:protein kinase activity"/>
    <property type="evidence" value="ECO:0007669"/>
    <property type="project" value="UniProtKB-ARBA"/>
</dbReference>
<gene>
    <name evidence="3" type="ORF">DGI_0443</name>
</gene>
<dbReference type="InterPro" id="IPR036641">
    <property type="entry name" value="HPT_dom_sf"/>
</dbReference>
<dbReference type="KEGG" id="dgg:DGI_0443"/>
<dbReference type="SUPFAM" id="SSF47226">
    <property type="entry name" value="Histidine-containing phosphotransfer domain, HPT domain"/>
    <property type="match status" value="1"/>
</dbReference>
<dbReference type="AlphaFoldDB" id="T2G8W4"/>
<dbReference type="GO" id="GO:0000160">
    <property type="term" value="P:phosphorelay signal transduction system"/>
    <property type="evidence" value="ECO:0007669"/>
    <property type="project" value="InterPro"/>
</dbReference>
<keyword evidence="3" id="KW-0418">Kinase</keyword>
<dbReference type="InterPro" id="IPR008207">
    <property type="entry name" value="Sig_transdc_His_kin_Hpt_dom"/>
</dbReference>
<dbReference type="HOGENOM" id="CLU_1793370_0_0_7"/>
<keyword evidence="1" id="KW-0597">Phosphoprotein</keyword>
<dbReference type="Pfam" id="PF01627">
    <property type="entry name" value="Hpt"/>
    <property type="match status" value="1"/>
</dbReference>
<evidence type="ECO:0000259" key="2">
    <source>
        <dbReference type="PROSITE" id="PS50894"/>
    </source>
</evidence>
<keyword evidence="4" id="KW-1185">Reference proteome</keyword>
<organism evidence="3 4">
    <name type="scientific">Megalodesulfovibrio gigas (strain ATCC 19364 / DSM 1382 / NCIMB 9332 / VKM B-1759)</name>
    <name type="common">Desulfovibrio gigas</name>
    <dbReference type="NCBI Taxonomy" id="1121448"/>
    <lineage>
        <taxon>Bacteria</taxon>
        <taxon>Pseudomonadati</taxon>
        <taxon>Thermodesulfobacteriota</taxon>
        <taxon>Desulfovibrionia</taxon>
        <taxon>Desulfovibrionales</taxon>
        <taxon>Desulfovibrionaceae</taxon>
        <taxon>Megalodesulfovibrio</taxon>
    </lineage>
</organism>
<proteinExistence type="predicted"/>
<reference evidence="3 4" key="1">
    <citation type="journal article" date="2013" name="J. Bacteriol.">
        <title>Roles of HynAB and Ech, the only two hydrogenases found in the model sulfate reducer Desulfovibrio gigas.</title>
        <authorList>
            <person name="Morais-Silva F.O."/>
            <person name="Santos C.I."/>
            <person name="Rodrigues R."/>
            <person name="Pereira I.A."/>
            <person name="Rodrigues-Pousada C."/>
        </authorList>
    </citation>
    <scope>NUCLEOTIDE SEQUENCE [LARGE SCALE GENOMIC DNA]</scope>
    <source>
        <strain evidence="4">ATCC 19364 / DSM 1382 / NCIMB 9332 / VKM B-1759</strain>
    </source>
</reference>
<feature type="domain" description="HPt" evidence="2">
    <location>
        <begin position="34"/>
        <end position="136"/>
    </location>
</feature>
<feature type="modified residue" description="Phosphohistidine" evidence="1">
    <location>
        <position position="73"/>
    </location>
</feature>
<evidence type="ECO:0000256" key="1">
    <source>
        <dbReference type="PROSITE-ProRule" id="PRU00110"/>
    </source>
</evidence>
<dbReference type="STRING" id="1121448.DGI_0443"/>
<reference evidence="4" key="2">
    <citation type="submission" date="2013-07" db="EMBL/GenBank/DDBJ databases">
        <authorList>
            <person name="Morais-Silva F.O."/>
            <person name="Rezende A.M."/>
            <person name="Pimentel C."/>
            <person name="Resende D.M."/>
            <person name="Santos C.I."/>
            <person name="Clemente C."/>
            <person name="de Oliveira L.M."/>
            <person name="da Silva S.M."/>
            <person name="Costa D.A."/>
            <person name="Varela-Raposo A."/>
            <person name="Horacio E.C.A."/>
            <person name="Matos M."/>
            <person name="Flores O."/>
            <person name="Ruiz J.C."/>
            <person name="Rodrigues-Pousada C."/>
        </authorList>
    </citation>
    <scope>NUCLEOTIDE SEQUENCE [LARGE SCALE GENOMIC DNA]</scope>
    <source>
        <strain evidence="4">ATCC 19364 / DSM 1382 / NCIMB 9332 / VKM B-1759</strain>
    </source>
</reference>
<accession>T2G8W4</accession>
<dbReference type="RefSeq" id="WP_021758985.1">
    <property type="nucleotide sequence ID" value="NC_022444.1"/>
</dbReference>
<dbReference type="Proteomes" id="UP000016587">
    <property type="component" value="Chromosome"/>
</dbReference>
<dbReference type="Gene3D" id="1.20.120.160">
    <property type="entry name" value="HPT domain"/>
    <property type="match status" value="1"/>
</dbReference>
<dbReference type="PROSITE" id="PS50894">
    <property type="entry name" value="HPT"/>
    <property type="match status" value="1"/>
</dbReference>
<evidence type="ECO:0000313" key="3">
    <source>
        <dbReference type="EMBL" id="AGW12357.1"/>
    </source>
</evidence>
<name>T2G8W4_MEGG1</name>
<protein>
    <submittedName>
        <fullName evidence="3">Putative multi-sensor hybrid histidine kinase</fullName>
    </submittedName>
</protein>
<sequence>MSHTAPELPAVAASALPSATHLAYAAALHRLGGDVELLHLLFTSFASDAPARLEHLAVAMQGRDAAQVQRQAHALKGAAAIIGAQHCEQLAAVLERLAGAPGFDSGDDAGFAALDAAWAALHAEARLLLSELARMAESGKNKGD</sequence>
<evidence type="ECO:0000313" key="4">
    <source>
        <dbReference type="Proteomes" id="UP000016587"/>
    </source>
</evidence>
<dbReference type="PATRIC" id="fig|1121448.10.peg.441"/>
<keyword evidence="3" id="KW-0808">Transferase</keyword>
<dbReference type="EMBL" id="CP006585">
    <property type="protein sequence ID" value="AGW12357.1"/>
    <property type="molecule type" value="Genomic_DNA"/>
</dbReference>